<dbReference type="PANTHER" id="PTHR46033">
    <property type="entry name" value="PROTEIN MAIN-LIKE 2"/>
    <property type="match status" value="1"/>
</dbReference>
<dbReference type="InterPro" id="IPR044824">
    <property type="entry name" value="MAIN-like"/>
</dbReference>
<feature type="region of interest" description="Disordered" evidence="1">
    <location>
        <begin position="58"/>
        <end position="406"/>
    </location>
</feature>
<feature type="compositionally biased region" description="Polar residues" evidence="1">
    <location>
        <begin position="251"/>
        <end position="273"/>
    </location>
</feature>
<feature type="compositionally biased region" description="Polar residues" evidence="1">
    <location>
        <begin position="89"/>
        <end position="104"/>
    </location>
</feature>
<evidence type="ECO:0000313" key="4">
    <source>
        <dbReference type="Proteomes" id="UP001140206"/>
    </source>
</evidence>
<name>A0AAV8F279_9POAL</name>
<feature type="compositionally biased region" description="Low complexity" evidence="1">
    <location>
        <begin position="209"/>
        <end position="239"/>
    </location>
</feature>
<accession>A0AAV8F279</accession>
<feature type="domain" description="Aminotransferase-like plant mobile" evidence="2">
    <location>
        <begin position="521"/>
        <end position="888"/>
    </location>
</feature>
<feature type="compositionally biased region" description="Polar residues" evidence="1">
    <location>
        <begin position="1"/>
        <end position="13"/>
    </location>
</feature>
<dbReference type="PANTHER" id="PTHR46033:SF8">
    <property type="entry name" value="PROTEIN MAINTENANCE OF MERISTEMS-LIKE"/>
    <property type="match status" value="1"/>
</dbReference>
<feature type="compositionally biased region" description="Polar residues" evidence="1">
    <location>
        <begin position="132"/>
        <end position="156"/>
    </location>
</feature>
<proteinExistence type="predicted"/>
<keyword evidence="4" id="KW-1185">Reference proteome</keyword>
<feature type="compositionally biased region" description="Polar residues" evidence="1">
    <location>
        <begin position="111"/>
        <end position="124"/>
    </location>
</feature>
<evidence type="ECO:0000256" key="1">
    <source>
        <dbReference type="SAM" id="MobiDB-lite"/>
    </source>
</evidence>
<reference evidence="3" key="1">
    <citation type="submission" date="2022-08" db="EMBL/GenBank/DDBJ databases">
        <authorList>
            <person name="Marques A."/>
        </authorList>
    </citation>
    <scope>NUCLEOTIDE SEQUENCE</scope>
    <source>
        <strain evidence="3">RhyPub2mFocal</strain>
        <tissue evidence="3">Leaves</tissue>
    </source>
</reference>
<dbReference type="AlphaFoldDB" id="A0AAV8F279"/>
<feature type="compositionally biased region" description="Polar residues" evidence="1">
    <location>
        <begin position="355"/>
        <end position="379"/>
    </location>
</feature>
<feature type="compositionally biased region" description="Polar residues" evidence="1">
    <location>
        <begin position="170"/>
        <end position="181"/>
    </location>
</feature>
<gene>
    <name evidence="3" type="ORF">LUZ62_037736</name>
</gene>
<sequence>MENSGGEQSSEKNISGRKRPYPHASAPDPSSSAGPIYHAAATDGCPLLTGSTAPKCRTLSTTSHTTPTGCTSPTGSTSQTPRTGPTIPTCHTSQTTRTGPTIPTSHIAFTGPTSHSAPTGSTRPTAPDPTSVGHTGQNSLASPTGPTGRNTLTGPPSNRFAHTNYAAPTGPTSNNTLTGPTTGRVAPTNRNTLTGPPTGRIAHTNHAAPTGPTSRSTLTSSPTSHSAPSYRVAPTGPTIPTTPDPPISVGYTGQNSLTSPTGPTSYHTLTGPPTSRVAHMNHAAPTGPTGRNILTGPPTSRVAPGNRNTLAGPPTSRAHTNRAASTRPTSHSAATNRVAPTGPTRPIAPEPPTSVGHTGQNSLASPTGPTSRNTLTYPPTSRFAHTNHAIPTGPTSRYIPTGPAAPTSRAASMVHIAPTGPSGRATPTGHVAPAEPVISTSHITPSSNTAPTGPAIQIGPAISNGSSDCTGPTYPPLLKLQADHRSQCIIDRVPLNPFITREHIVPIPYYPAYEEYVIAAGLYGVHKIGHIPTDHALVSALVERWRQETHTFHFPVGEMTITLQDAALLLGLRVDGRPICLRTDRNWETVVHSLLGRVDEMTFRPRSRVAINIKWLQHHFSVLDPLADDQTVRRFARAYCFALVGSLLFTDHSGDSISAIYLLLFANFNRAGEYSWASGVLAYLYRELCLATMTRRKQFAGSVMLLQLWCWERLPMGRPVIRRNVEPHLLGGDDLVRRPPLGYVWSTKHQFADYVPCRVTETYRREIDGLTEAKVRWLPYEGKMDLLPANCRAQDCELWRTTAPLIFFWIVEMHNPGRVARQFDRFQRIPPYLRDTNESLHGLINGVGDNWPRKHIKYLQLWGLRQYFRIRDQRPYAHSRHKEYMAWYSSASILYLTAPGGVPNTSASAEDLTQVAMRIVERFRDVEDEDLRAFFCQQLRTIRSSIKNLLEPIIDESLFTAFDSEQPQQQVVRPVRGRGRGRSNRAPVRRARGSASTSR</sequence>
<dbReference type="InterPro" id="IPR019557">
    <property type="entry name" value="AminoTfrase-like_pln_mobile"/>
</dbReference>
<organism evidence="3 4">
    <name type="scientific">Rhynchospora pubera</name>
    <dbReference type="NCBI Taxonomy" id="906938"/>
    <lineage>
        <taxon>Eukaryota</taxon>
        <taxon>Viridiplantae</taxon>
        <taxon>Streptophyta</taxon>
        <taxon>Embryophyta</taxon>
        <taxon>Tracheophyta</taxon>
        <taxon>Spermatophyta</taxon>
        <taxon>Magnoliopsida</taxon>
        <taxon>Liliopsida</taxon>
        <taxon>Poales</taxon>
        <taxon>Cyperaceae</taxon>
        <taxon>Cyperoideae</taxon>
        <taxon>Rhynchosporeae</taxon>
        <taxon>Rhynchospora</taxon>
    </lineage>
</organism>
<evidence type="ECO:0000259" key="2">
    <source>
        <dbReference type="Pfam" id="PF10536"/>
    </source>
</evidence>
<evidence type="ECO:0000313" key="3">
    <source>
        <dbReference type="EMBL" id="KAJ4786490.1"/>
    </source>
</evidence>
<comment type="caution">
    <text evidence="3">The sequence shown here is derived from an EMBL/GenBank/DDBJ whole genome shotgun (WGS) entry which is preliminary data.</text>
</comment>
<feature type="compositionally biased region" description="Low complexity" evidence="1">
    <location>
        <begin position="22"/>
        <end position="35"/>
    </location>
</feature>
<dbReference type="Pfam" id="PF10536">
    <property type="entry name" value="PMD"/>
    <property type="match status" value="1"/>
</dbReference>
<feature type="region of interest" description="Disordered" evidence="1">
    <location>
        <begin position="968"/>
        <end position="999"/>
    </location>
</feature>
<dbReference type="EMBL" id="JAMFTS010000002">
    <property type="protein sequence ID" value="KAJ4786490.1"/>
    <property type="molecule type" value="Genomic_DNA"/>
</dbReference>
<feature type="compositionally biased region" description="Low complexity" evidence="1">
    <location>
        <begin position="58"/>
        <end position="86"/>
    </location>
</feature>
<feature type="compositionally biased region" description="Basic residues" evidence="1">
    <location>
        <begin position="975"/>
        <end position="992"/>
    </location>
</feature>
<dbReference type="GO" id="GO:0010073">
    <property type="term" value="P:meristem maintenance"/>
    <property type="evidence" value="ECO:0007669"/>
    <property type="project" value="InterPro"/>
</dbReference>
<feature type="region of interest" description="Disordered" evidence="1">
    <location>
        <begin position="1"/>
        <end position="40"/>
    </location>
</feature>
<protein>
    <recommendedName>
        <fullName evidence="2">Aminotransferase-like plant mobile domain-containing protein</fullName>
    </recommendedName>
</protein>
<feature type="region of interest" description="Disordered" evidence="1">
    <location>
        <begin position="445"/>
        <end position="464"/>
    </location>
</feature>
<feature type="compositionally biased region" description="Polar residues" evidence="1">
    <location>
        <begin position="322"/>
        <end position="335"/>
    </location>
</feature>
<dbReference type="Proteomes" id="UP001140206">
    <property type="component" value="Chromosome 2"/>
</dbReference>